<keyword evidence="3" id="KW-0328">Glycosyltransferase</keyword>
<dbReference type="Gene3D" id="3.40.50.2000">
    <property type="entry name" value="Glycogen Phosphorylase B"/>
    <property type="match status" value="1"/>
</dbReference>
<dbReference type="InterPro" id="IPR050519">
    <property type="entry name" value="Glycosyltransf_28_UgtP"/>
</dbReference>
<evidence type="ECO:0000259" key="6">
    <source>
        <dbReference type="Pfam" id="PF06925"/>
    </source>
</evidence>
<dbReference type="EMBL" id="CP022572">
    <property type="protein sequence ID" value="AZU64110.1"/>
    <property type="molecule type" value="Genomic_DNA"/>
</dbReference>
<evidence type="ECO:0000256" key="3">
    <source>
        <dbReference type="ARBA" id="ARBA00022676"/>
    </source>
</evidence>
<feature type="domain" description="Diacylglycerol glucosyltransferase N-terminal" evidence="6">
    <location>
        <begin position="16"/>
        <end position="179"/>
    </location>
</feature>
<dbReference type="PANTHER" id="PTHR43025:SF3">
    <property type="entry name" value="MONOGALACTOSYLDIACYLGLYCEROL SYNTHASE 1, CHLOROPLASTIC"/>
    <property type="match status" value="1"/>
</dbReference>
<organism evidence="7 8">
    <name type="scientific">Neobacillus mesonae</name>
    <dbReference type="NCBI Taxonomy" id="1193713"/>
    <lineage>
        <taxon>Bacteria</taxon>
        <taxon>Bacillati</taxon>
        <taxon>Bacillota</taxon>
        <taxon>Bacilli</taxon>
        <taxon>Bacillales</taxon>
        <taxon>Bacillaceae</taxon>
        <taxon>Neobacillus</taxon>
    </lineage>
</organism>
<evidence type="ECO:0000313" key="8">
    <source>
        <dbReference type="Proteomes" id="UP000282892"/>
    </source>
</evidence>
<keyword evidence="4" id="KW-0808">Transferase</keyword>
<proteinExistence type="inferred from homology"/>
<evidence type="ECO:0008006" key="9">
    <source>
        <dbReference type="Google" id="ProtNLM"/>
    </source>
</evidence>
<dbReference type="Pfam" id="PF06925">
    <property type="entry name" value="MGDG_synth"/>
    <property type="match status" value="1"/>
</dbReference>
<comment type="similarity">
    <text evidence="2">Belongs to the glycosyltransferase 28 family.</text>
</comment>
<evidence type="ECO:0000259" key="5">
    <source>
        <dbReference type="Pfam" id="PF04101"/>
    </source>
</evidence>
<dbReference type="Proteomes" id="UP000282892">
    <property type="component" value="Chromosome"/>
</dbReference>
<dbReference type="InterPro" id="IPR007235">
    <property type="entry name" value="Glyco_trans_28_C"/>
</dbReference>
<dbReference type="GO" id="GO:0009247">
    <property type="term" value="P:glycolipid biosynthetic process"/>
    <property type="evidence" value="ECO:0007669"/>
    <property type="project" value="InterPro"/>
</dbReference>
<evidence type="ECO:0000256" key="1">
    <source>
        <dbReference type="ARBA" id="ARBA00004370"/>
    </source>
</evidence>
<comment type="subcellular location">
    <subcellularLocation>
        <location evidence="1">Membrane</location>
    </subcellularLocation>
</comment>
<feature type="domain" description="Glycosyl transferase family 28 C-terminal" evidence="5">
    <location>
        <begin position="199"/>
        <end position="319"/>
    </location>
</feature>
<dbReference type="KEGG" id="nmk:CHR53_24305"/>
<evidence type="ECO:0000256" key="2">
    <source>
        <dbReference type="ARBA" id="ARBA00006962"/>
    </source>
</evidence>
<gene>
    <name evidence="7" type="ORF">CHR53_24305</name>
</gene>
<dbReference type="RefSeq" id="WP_127488812.1">
    <property type="nucleotide sequence ID" value="NZ_CP022572.1"/>
</dbReference>
<protein>
    <recommendedName>
        <fullName evidence="9">Galactosyldiacylglycerol synthase</fullName>
    </recommendedName>
</protein>
<dbReference type="GO" id="GO:0016020">
    <property type="term" value="C:membrane"/>
    <property type="evidence" value="ECO:0007669"/>
    <property type="project" value="UniProtKB-SubCell"/>
</dbReference>
<sequence>MKRILILPLFTMESGHHRSSQALMDSFKRLDPSIHCEKVDFLSYVNTTLEKFVSQLYLKWITKVPGFYSTFYKQFFYQQSRLLEFVYETLFLEIMQRLIEETQPDVLICTHSFPSFLISKLKEYNRCHIPVVNIYTDFCLNHLWGKEQVDLHFVPSKLAKEHLMTSSVPEENIVITGIVTNDQFLKRKRKKAREEKIHVLVAGGSLGLGELSSLLDSRNNNAVEYRVLCGSNRSLYQKVAALNSDSIQPYSYISSPAQMNQLYDWADALITKPGGVTVSEALKKQLPVFIHSVLPGQEELNMSFLTSRGLVLKLNKNKQIEKQIVSVLNHPDALSNINEAMQLFLQEAELLSCSEAARLIVERIFNHAAYKRSVYLEQIVSRLQQSL</sequence>
<evidence type="ECO:0000256" key="4">
    <source>
        <dbReference type="ARBA" id="ARBA00022679"/>
    </source>
</evidence>
<dbReference type="PANTHER" id="PTHR43025">
    <property type="entry name" value="MONOGALACTOSYLDIACYLGLYCEROL SYNTHASE"/>
    <property type="match status" value="1"/>
</dbReference>
<dbReference type="SUPFAM" id="SSF53756">
    <property type="entry name" value="UDP-Glycosyltransferase/glycogen phosphorylase"/>
    <property type="match status" value="1"/>
</dbReference>
<dbReference type="Pfam" id="PF04101">
    <property type="entry name" value="Glyco_tran_28_C"/>
    <property type="match status" value="1"/>
</dbReference>
<dbReference type="STRING" id="1193713.GCA_001636315_01758"/>
<dbReference type="InterPro" id="IPR009695">
    <property type="entry name" value="Diacylglyc_glucosyltr_N"/>
</dbReference>
<reference evidence="7 8" key="1">
    <citation type="submission" date="2017-07" db="EMBL/GenBank/DDBJ databases">
        <title>The complete genome sequence of Bacillus mesonae strain H20-5, an efficient strain improving plant abiotic stress resistance.</title>
        <authorList>
            <person name="Kim S.Y."/>
            <person name="Song H."/>
            <person name="Sang M.K."/>
            <person name="Weon H.-Y."/>
            <person name="Song J."/>
        </authorList>
    </citation>
    <scope>NUCLEOTIDE SEQUENCE [LARGE SCALE GENOMIC DNA]</scope>
    <source>
        <strain evidence="7 8">H20-5</strain>
    </source>
</reference>
<dbReference type="AlphaFoldDB" id="A0A3T0I460"/>
<dbReference type="GO" id="GO:0016758">
    <property type="term" value="F:hexosyltransferase activity"/>
    <property type="evidence" value="ECO:0007669"/>
    <property type="project" value="InterPro"/>
</dbReference>
<dbReference type="OrthoDB" id="9815663at2"/>
<evidence type="ECO:0000313" key="7">
    <source>
        <dbReference type="EMBL" id="AZU64110.1"/>
    </source>
</evidence>
<name>A0A3T0I460_9BACI</name>
<accession>A0A3T0I460</accession>
<keyword evidence="8" id="KW-1185">Reference proteome</keyword>